<reference evidence="10 12" key="3">
    <citation type="submission" date="2017-02" db="EMBL/GenBank/DDBJ databases">
        <authorList>
            <person name="Peterson S.W."/>
        </authorList>
    </citation>
    <scope>NUCLEOTIDE SEQUENCE [LARGE SCALE GENOMIC DNA]</scope>
    <source>
        <strain evidence="10 12">ATCC 43854</strain>
    </source>
</reference>
<feature type="transmembrane region" description="Helical" evidence="8">
    <location>
        <begin position="127"/>
        <end position="152"/>
    </location>
</feature>
<dbReference type="Gene3D" id="1.10.1760.20">
    <property type="match status" value="1"/>
</dbReference>
<dbReference type="RefSeq" id="WP_073304991.1">
    <property type="nucleotide sequence ID" value="NZ_FRAW01000021.1"/>
</dbReference>
<dbReference type="Proteomes" id="UP000184275">
    <property type="component" value="Unassembled WGS sequence"/>
</dbReference>
<dbReference type="EMBL" id="FRAW01000021">
    <property type="protein sequence ID" value="SHK86276.1"/>
    <property type="molecule type" value="Genomic_DNA"/>
</dbReference>
<comment type="subcellular location">
    <subcellularLocation>
        <location evidence="1">Cell membrane</location>
        <topology evidence="1">Multi-pass membrane protein</topology>
    </subcellularLocation>
</comment>
<keyword evidence="7 8" id="KW-0472">Membrane</keyword>
<evidence type="ECO:0000256" key="8">
    <source>
        <dbReference type="SAM" id="Phobius"/>
    </source>
</evidence>
<dbReference type="Proteomes" id="UP000190449">
    <property type="component" value="Unassembled WGS sequence"/>
</dbReference>
<dbReference type="EMBL" id="FUWU01000012">
    <property type="protein sequence ID" value="SJZ55961.1"/>
    <property type="molecule type" value="Genomic_DNA"/>
</dbReference>
<keyword evidence="11" id="KW-1185">Reference proteome</keyword>
<comment type="similarity">
    <text evidence="2">Belongs to the MreD family.</text>
</comment>
<evidence type="ECO:0000313" key="10">
    <source>
        <dbReference type="EMBL" id="SJZ55961.1"/>
    </source>
</evidence>
<sequence>MLTFIKHFVCFILAVVLQTTVASWIGISGQEPDFILIFIVVMALSRGPVAGMLWGFFAGFSADVFSSVDWLGAQTIAFTCVGFAVGQLEERFLRLNLVTKVTLLGLAFMLNDLIFYCIVGIEQEKVLTFFLTNTLPECLYTMVFGVFCFLLLNRIDRATRRNV</sequence>
<keyword evidence="6 8" id="KW-1133">Transmembrane helix</keyword>
<evidence type="ECO:0000313" key="12">
    <source>
        <dbReference type="Proteomes" id="UP000190449"/>
    </source>
</evidence>
<dbReference type="GO" id="GO:0005886">
    <property type="term" value="C:plasma membrane"/>
    <property type="evidence" value="ECO:0007669"/>
    <property type="project" value="UniProtKB-SubCell"/>
</dbReference>
<accession>A0A1M6VY86</accession>
<evidence type="ECO:0000256" key="2">
    <source>
        <dbReference type="ARBA" id="ARBA00007776"/>
    </source>
</evidence>
<evidence type="ECO:0000256" key="6">
    <source>
        <dbReference type="ARBA" id="ARBA00022989"/>
    </source>
</evidence>
<dbReference type="InterPro" id="IPR007227">
    <property type="entry name" value="Cell_shape_determining_MreD"/>
</dbReference>
<evidence type="ECO:0000256" key="1">
    <source>
        <dbReference type="ARBA" id="ARBA00004651"/>
    </source>
</evidence>
<name>A0A1M6VY86_9BACT</name>
<keyword evidence="5" id="KW-0133">Cell shape</keyword>
<feature type="transmembrane region" description="Helical" evidence="8">
    <location>
        <begin position="70"/>
        <end position="89"/>
    </location>
</feature>
<accession>A0A1T4LMT1</accession>
<evidence type="ECO:0000313" key="11">
    <source>
        <dbReference type="Proteomes" id="UP000184275"/>
    </source>
</evidence>
<evidence type="ECO:0000256" key="7">
    <source>
        <dbReference type="ARBA" id="ARBA00023136"/>
    </source>
</evidence>
<evidence type="ECO:0000256" key="4">
    <source>
        <dbReference type="ARBA" id="ARBA00022692"/>
    </source>
</evidence>
<evidence type="ECO:0000313" key="9">
    <source>
        <dbReference type="EMBL" id="SHK86276.1"/>
    </source>
</evidence>
<reference evidence="11" key="2">
    <citation type="submission" date="2016-11" db="EMBL/GenBank/DDBJ databases">
        <authorList>
            <person name="Varghese N."/>
            <person name="Submissions S."/>
        </authorList>
    </citation>
    <scope>NUCLEOTIDE SEQUENCE [LARGE SCALE GENOMIC DNA]</scope>
    <source>
        <strain evidence="11">UWOS</strain>
    </source>
</reference>
<feature type="transmembrane region" description="Helical" evidence="8">
    <location>
        <begin position="6"/>
        <end position="27"/>
    </location>
</feature>
<keyword evidence="4 8" id="KW-0812">Transmembrane</keyword>
<feature type="transmembrane region" description="Helical" evidence="8">
    <location>
        <begin position="34"/>
        <end position="58"/>
    </location>
</feature>
<dbReference type="STRING" id="28122.SAMN02745108_00948"/>
<evidence type="ECO:0000256" key="5">
    <source>
        <dbReference type="ARBA" id="ARBA00022960"/>
    </source>
</evidence>
<protein>
    <submittedName>
        <fullName evidence="9">Rod shape-determining protein MreD</fullName>
    </submittedName>
</protein>
<feature type="transmembrane region" description="Helical" evidence="8">
    <location>
        <begin position="101"/>
        <end position="121"/>
    </location>
</feature>
<reference evidence="9" key="1">
    <citation type="submission" date="2016-11" db="EMBL/GenBank/DDBJ databases">
        <authorList>
            <person name="Jaros S."/>
            <person name="Januszkiewicz K."/>
            <person name="Wedrychowicz H."/>
        </authorList>
    </citation>
    <scope>NUCLEOTIDE SEQUENCE [LARGE SCALE GENOMIC DNA]</scope>
    <source>
        <strain evidence="9">UWOS</strain>
    </source>
</reference>
<dbReference type="GO" id="GO:0008360">
    <property type="term" value="P:regulation of cell shape"/>
    <property type="evidence" value="ECO:0007669"/>
    <property type="project" value="UniProtKB-KW"/>
</dbReference>
<keyword evidence="3" id="KW-1003">Cell membrane</keyword>
<organism evidence="9 11">
    <name type="scientific">Fibrobacter intestinalis</name>
    <dbReference type="NCBI Taxonomy" id="28122"/>
    <lineage>
        <taxon>Bacteria</taxon>
        <taxon>Pseudomonadati</taxon>
        <taxon>Fibrobacterota</taxon>
        <taxon>Fibrobacteria</taxon>
        <taxon>Fibrobacterales</taxon>
        <taxon>Fibrobacteraceae</taxon>
        <taxon>Fibrobacter</taxon>
    </lineage>
</organism>
<dbReference type="Pfam" id="PF04093">
    <property type="entry name" value="MreD"/>
    <property type="match status" value="1"/>
</dbReference>
<gene>
    <name evidence="10" type="ORF">SAMN02745108_00948</name>
    <name evidence="9" type="ORF">SAMN05720469_12111</name>
</gene>
<evidence type="ECO:0000256" key="3">
    <source>
        <dbReference type="ARBA" id="ARBA00022475"/>
    </source>
</evidence>
<proteinExistence type="inferred from homology"/>
<dbReference type="AlphaFoldDB" id="A0A1M6VY86"/>
<dbReference type="NCBIfam" id="TIGR03426">
    <property type="entry name" value="shape_MreD"/>
    <property type="match status" value="1"/>
</dbReference>